<evidence type="ECO:0000259" key="1">
    <source>
        <dbReference type="Pfam" id="PF07201"/>
    </source>
</evidence>
<name>A0A1J0E1R7_PRORE</name>
<evidence type="ECO:0000313" key="3">
    <source>
        <dbReference type="EMBL" id="MBX6982802.1"/>
    </source>
</evidence>
<evidence type="ECO:0000259" key="2">
    <source>
        <dbReference type="Pfam" id="PF09059"/>
    </source>
</evidence>
<comment type="caution">
    <text evidence="3">The sequence shown here is derived from an EMBL/GenBank/DDBJ whole genome shotgun (WGS) entry which is preliminary data.</text>
</comment>
<protein>
    <submittedName>
        <fullName evidence="3">TyeA family type III secretion system gatekeeper subunit</fullName>
    </submittedName>
</protein>
<dbReference type="NCBIfam" id="TIGR02511">
    <property type="entry name" value="type_III_tyeA"/>
    <property type="match status" value="1"/>
</dbReference>
<organism evidence="3 4">
    <name type="scientific">Providencia rettgeri</name>
    <dbReference type="NCBI Taxonomy" id="587"/>
    <lineage>
        <taxon>Bacteria</taxon>
        <taxon>Pseudomonadati</taxon>
        <taxon>Pseudomonadota</taxon>
        <taxon>Gammaproteobacteria</taxon>
        <taxon>Enterobacterales</taxon>
        <taxon>Morganellaceae</taxon>
        <taxon>Providencia</taxon>
    </lineage>
</organism>
<dbReference type="InterPro" id="IPR015144">
    <property type="entry name" value="T3SS_TyeA"/>
</dbReference>
<dbReference type="InterPro" id="IPR010812">
    <property type="entry name" value="HrpJ-like"/>
</dbReference>
<dbReference type="Pfam" id="PF07201">
    <property type="entry name" value="HrpJ"/>
    <property type="match status" value="1"/>
</dbReference>
<dbReference type="InterPro" id="IPR038347">
    <property type="entry name" value="TyeA_sf"/>
</dbReference>
<sequence length="372" mass="42681">MSVKVESIDPRLSLVKNQQLAQQNIELTRQNEQRKLVTQVIPAQSALEIAQNQLNTEVPELDSYLSDGYLIQETQGNIGLAIGNFVRMRGGHNPRVSERPTRSMLQRLAKNLEDSDPTSVGELRHRIGGVTKVEEIDDLLNSFQRHHLDTAECILLLASMLNEKENDQSSSHVLKQTLEKVMAGDNEWVLKLFTHLECGAVTPQALGELRFLYQQATSNQPELLYWFKQFSQFEGSQQQLRTLIRTLSFELSAGYKATDIRLAAVITDLKWLLQFLTIEVQSKHLANSLDLPNITDKHVTCLLLEIVQQSWLYSDWLESKISLQTSEKQYKYARGLMELIKLLPDDCFSDYDQREMVISVFIEYLQQLNELE</sequence>
<accession>A0A1J0E1R7</accession>
<feature type="domain" description="Type III secretion system effector delivery regulator TyeA" evidence="2">
    <location>
        <begin position="317"/>
        <end position="368"/>
    </location>
</feature>
<evidence type="ECO:0000313" key="4">
    <source>
        <dbReference type="Proteomes" id="UP000824410"/>
    </source>
</evidence>
<gene>
    <name evidence="3" type="ORF">EX242_21415</name>
</gene>
<dbReference type="Gene3D" id="1.20.1280.80">
    <property type="match status" value="1"/>
</dbReference>
<proteinExistence type="predicted"/>
<feature type="domain" description="Hypersensitivity response secretion-like HrpJ" evidence="1">
    <location>
        <begin position="83"/>
        <end position="230"/>
    </location>
</feature>
<reference evidence="3" key="1">
    <citation type="submission" date="2019-02" db="EMBL/GenBank/DDBJ databases">
        <title>Genomic characterization of isolates from hospital effluents in KZN, South Africa.</title>
        <authorList>
            <person name="Ntshobeni N."/>
            <person name="Allam M."/>
            <person name="Ismail A."/>
            <person name="Amoako D."/>
            <person name="Essack S."/>
            <person name="Chenia H."/>
        </authorList>
    </citation>
    <scope>NUCLEOTIDE SEQUENCE</scope>
    <source>
        <strain evidence="3">AFE97_S1</strain>
    </source>
</reference>
<dbReference type="Proteomes" id="UP000824410">
    <property type="component" value="Unassembled WGS sequence"/>
</dbReference>
<dbReference type="GO" id="GO:0046903">
    <property type="term" value="P:secretion"/>
    <property type="evidence" value="ECO:0007669"/>
    <property type="project" value="InterPro"/>
</dbReference>
<dbReference type="SUPFAM" id="SSF140591">
    <property type="entry name" value="Type III secretion system domain"/>
    <property type="match status" value="2"/>
</dbReference>
<dbReference type="KEGG" id="prg:RB151_001010"/>
<dbReference type="OrthoDB" id="6480224at2"/>
<dbReference type="EMBL" id="SHDO01000035">
    <property type="protein sequence ID" value="MBX6982802.1"/>
    <property type="molecule type" value="Genomic_DNA"/>
</dbReference>
<dbReference type="Pfam" id="PF09059">
    <property type="entry name" value="TyeA"/>
    <property type="match status" value="1"/>
</dbReference>
<dbReference type="RefSeq" id="WP_071547571.1">
    <property type="nucleotide sequence ID" value="NZ_ABEXOQ020000026.1"/>
</dbReference>
<dbReference type="AlphaFoldDB" id="A0A1J0E1R7"/>
<dbReference type="InterPro" id="IPR013351">
    <property type="entry name" value="T3SS_TyeA-rel"/>
</dbReference>
<dbReference type="GO" id="GO:0019867">
    <property type="term" value="C:outer membrane"/>
    <property type="evidence" value="ECO:0007669"/>
    <property type="project" value="InterPro"/>
</dbReference>